<dbReference type="GO" id="GO:0003723">
    <property type="term" value="F:RNA binding"/>
    <property type="evidence" value="ECO:0007669"/>
    <property type="project" value="UniProtKB-UniRule"/>
</dbReference>
<dbReference type="PANTHER" id="PTHR22807:SF53">
    <property type="entry name" value="RIBOSOMAL RNA SMALL SUBUNIT METHYLTRANSFERASE B-RELATED"/>
    <property type="match status" value="1"/>
</dbReference>
<evidence type="ECO:0000256" key="3">
    <source>
        <dbReference type="ARBA" id="ARBA00022691"/>
    </source>
</evidence>
<comment type="similarity">
    <text evidence="5">Belongs to the class I-like SAM-binding methyltransferase superfamily. RsmB/NOP family.</text>
</comment>
<evidence type="ECO:0000313" key="8">
    <source>
        <dbReference type="Proteomes" id="UP000285908"/>
    </source>
</evidence>
<dbReference type="InterPro" id="IPR001678">
    <property type="entry name" value="MeTrfase_RsmB-F_NOP2_dom"/>
</dbReference>
<evidence type="ECO:0000259" key="6">
    <source>
        <dbReference type="PROSITE" id="PS51686"/>
    </source>
</evidence>
<sequence>MTPGARIAAAIEILDAWLAGEPAEKVLTTWGRRNRFAGSKDRAAIRDHVFDAIRCKRSFAALGGAMTGRGLMLGALRAQGTDPSTLFTGTGYAPEPPLDTETGHEPARGSAEALDCPDWLFDDLSRSLGADFAAVMETLRSRAPVFLRVNTRKSDVHTAMRRLADEGVDTRSGPLSSTAVEVVSGARRIAASRAYADGLIELQDAASQALADRLAIAPGARVLDYCAGGGGKSLSMAARVDADFTAHDISPARMRDLPERARRAGVEIAVTTALAEEDRFDVVLVDAPCSGSGAWRRSPAGKWSLNSDGLQGVMQAQDEVLRQASRHVASGGVLAYATCSLLDLENGQRIKDFLAEAQGWTTEDAGSWTPLDGGDGFYLCILRREG</sequence>
<evidence type="ECO:0000256" key="2">
    <source>
        <dbReference type="ARBA" id="ARBA00022679"/>
    </source>
</evidence>
<keyword evidence="2 5" id="KW-0808">Transferase</keyword>
<dbReference type="Gene3D" id="3.40.50.150">
    <property type="entry name" value="Vaccinia Virus protein VP39"/>
    <property type="match status" value="1"/>
</dbReference>
<dbReference type="PRINTS" id="PR02008">
    <property type="entry name" value="RCMTFAMILY"/>
</dbReference>
<dbReference type="InterPro" id="IPR023267">
    <property type="entry name" value="RCMT"/>
</dbReference>
<dbReference type="CDD" id="cd02440">
    <property type="entry name" value="AdoMet_MTases"/>
    <property type="match status" value="1"/>
</dbReference>
<comment type="caution">
    <text evidence="5">Lacks conserved residue(s) required for the propagation of feature annotation.</text>
</comment>
<dbReference type="AlphaFoldDB" id="A0A438ALV4"/>
<evidence type="ECO:0000256" key="1">
    <source>
        <dbReference type="ARBA" id="ARBA00022603"/>
    </source>
</evidence>
<keyword evidence="8" id="KW-1185">Reference proteome</keyword>
<dbReference type="RefSeq" id="WP_127905067.1">
    <property type="nucleotide sequence ID" value="NZ_RQXX01000001.1"/>
</dbReference>
<dbReference type="GO" id="GO:0001510">
    <property type="term" value="P:RNA methylation"/>
    <property type="evidence" value="ECO:0007669"/>
    <property type="project" value="InterPro"/>
</dbReference>
<evidence type="ECO:0000313" key="7">
    <source>
        <dbReference type="EMBL" id="RVV99624.1"/>
    </source>
</evidence>
<keyword evidence="1 5" id="KW-0489">Methyltransferase</keyword>
<reference evidence="7 8" key="1">
    <citation type="submission" date="2018-11" db="EMBL/GenBank/DDBJ databases">
        <title>Mesobaculum littorinae gen. nov., sp. nov., isolated from Littorina scabra that represents a novel genus of the order Rhodobacteraceae.</title>
        <authorList>
            <person name="Li F."/>
        </authorList>
    </citation>
    <scope>NUCLEOTIDE SEQUENCE [LARGE SCALE GENOMIC DNA]</scope>
    <source>
        <strain evidence="7 8">M0103</strain>
    </source>
</reference>
<name>A0A438ALV4_9RHOB</name>
<evidence type="ECO:0000256" key="4">
    <source>
        <dbReference type="ARBA" id="ARBA00022884"/>
    </source>
</evidence>
<comment type="caution">
    <text evidence="7">The sequence shown here is derived from an EMBL/GenBank/DDBJ whole genome shotgun (WGS) entry which is preliminary data.</text>
</comment>
<dbReference type="PROSITE" id="PS51686">
    <property type="entry name" value="SAM_MT_RSMB_NOP"/>
    <property type="match status" value="1"/>
</dbReference>
<proteinExistence type="inferred from homology"/>
<dbReference type="Proteomes" id="UP000285908">
    <property type="component" value="Unassembled WGS sequence"/>
</dbReference>
<gene>
    <name evidence="7" type="ORF">EKE94_02785</name>
</gene>
<feature type="binding site" evidence="5">
    <location>
        <position position="248"/>
    </location>
    <ligand>
        <name>S-adenosyl-L-methionine</name>
        <dbReference type="ChEBI" id="CHEBI:59789"/>
    </ligand>
</feature>
<feature type="binding site" evidence="5">
    <location>
        <position position="286"/>
    </location>
    <ligand>
        <name>S-adenosyl-L-methionine</name>
        <dbReference type="ChEBI" id="CHEBI:59789"/>
    </ligand>
</feature>
<dbReference type="PANTHER" id="PTHR22807">
    <property type="entry name" value="NOP2 YEAST -RELATED NOL1/NOP2/FMU SUN DOMAIN-CONTAINING"/>
    <property type="match status" value="1"/>
</dbReference>
<dbReference type="Pfam" id="PF01189">
    <property type="entry name" value="Methyltr_RsmB-F"/>
    <property type="match status" value="1"/>
</dbReference>
<protein>
    <submittedName>
        <fullName evidence="7">RsmB/NOP family class I SAM-dependent RNA methyltransferase</fullName>
    </submittedName>
</protein>
<dbReference type="InterPro" id="IPR054728">
    <property type="entry name" value="RsmB-like_ferredoxin"/>
</dbReference>
<dbReference type="Gene3D" id="3.30.70.1170">
    <property type="entry name" value="Sun protein, domain 3"/>
    <property type="match status" value="1"/>
</dbReference>
<dbReference type="Pfam" id="PF22458">
    <property type="entry name" value="RsmF-B_ferredox"/>
    <property type="match status" value="1"/>
</dbReference>
<dbReference type="InterPro" id="IPR029063">
    <property type="entry name" value="SAM-dependent_MTases_sf"/>
</dbReference>
<keyword evidence="3 5" id="KW-0949">S-adenosyl-L-methionine</keyword>
<dbReference type="InterPro" id="IPR049560">
    <property type="entry name" value="MeTrfase_RsmB-F_NOP2_cat"/>
</dbReference>
<keyword evidence="4 5" id="KW-0694">RNA-binding</keyword>
<organism evidence="7 8">
    <name type="scientific">Mesobaculum littorinae</name>
    <dbReference type="NCBI Taxonomy" id="2486419"/>
    <lineage>
        <taxon>Bacteria</taxon>
        <taxon>Pseudomonadati</taxon>
        <taxon>Pseudomonadota</taxon>
        <taxon>Alphaproteobacteria</taxon>
        <taxon>Rhodobacterales</taxon>
        <taxon>Roseobacteraceae</taxon>
        <taxon>Mesobaculum</taxon>
    </lineage>
</organism>
<feature type="domain" description="SAM-dependent MTase RsmB/NOP-type" evidence="6">
    <location>
        <begin position="135"/>
        <end position="386"/>
    </location>
</feature>
<dbReference type="SUPFAM" id="SSF53335">
    <property type="entry name" value="S-adenosyl-L-methionine-dependent methyltransferases"/>
    <property type="match status" value="1"/>
</dbReference>
<dbReference type="GO" id="GO:0008173">
    <property type="term" value="F:RNA methyltransferase activity"/>
    <property type="evidence" value="ECO:0007669"/>
    <property type="project" value="InterPro"/>
</dbReference>
<dbReference type="OrthoDB" id="9810297at2"/>
<accession>A0A438ALV4</accession>
<feature type="active site" description="Nucleophile" evidence="5">
    <location>
        <position position="339"/>
    </location>
</feature>
<dbReference type="EMBL" id="RQXX01000001">
    <property type="protein sequence ID" value="RVV99624.1"/>
    <property type="molecule type" value="Genomic_DNA"/>
</dbReference>
<evidence type="ECO:0000256" key="5">
    <source>
        <dbReference type="PROSITE-ProRule" id="PRU01023"/>
    </source>
</evidence>